<name>A0ABT8YKM6_9HYPH</name>
<reference evidence="2" key="1">
    <citation type="journal article" date="2015" name="Int. J. Syst. Evol. Microbiol.">
        <title>Rhizobium alvei sp. nov., isolated from a freshwater river.</title>
        <authorList>
            <person name="Sheu S.Y."/>
            <person name="Huang H.W."/>
            <person name="Young C.C."/>
            <person name="Chen W.M."/>
        </authorList>
    </citation>
    <scope>NUCLEOTIDE SEQUENCE</scope>
    <source>
        <strain evidence="2">TNR-22</strain>
    </source>
</reference>
<reference evidence="2" key="2">
    <citation type="submission" date="2023-07" db="EMBL/GenBank/DDBJ databases">
        <authorList>
            <person name="Shen H."/>
        </authorList>
    </citation>
    <scope>NUCLEOTIDE SEQUENCE</scope>
    <source>
        <strain evidence="2">TNR-22</strain>
    </source>
</reference>
<keyword evidence="1" id="KW-0732">Signal</keyword>
<feature type="chain" id="PRO_5047413913" evidence="1">
    <location>
        <begin position="20"/>
        <end position="427"/>
    </location>
</feature>
<dbReference type="RefSeq" id="WP_304375971.1">
    <property type="nucleotide sequence ID" value="NZ_JAUOZU010000006.1"/>
</dbReference>
<dbReference type="Proteomes" id="UP001174932">
    <property type="component" value="Unassembled WGS sequence"/>
</dbReference>
<organism evidence="2 3">
    <name type="scientific">Rhizobium alvei</name>
    <dbReference type="NCBI Taxonomy" id="1132659"/>
    <lineage>
        <taxon>Bacteria</taxon>
        <taxon>Pseudomonadati</taxon>
        <taxon>Pseudomonadota</taxon>
        <taxon>Alphaproteobacteria</taxon>
        <taxon>Hyphomicrobiales</taxon>
        <taxon>Rhizobiaceae</taxon>
        <taxon>Rhizobium/Agrobacterium group</taxon>
        <taxon>Rhizobium</taxon>
    </lineage>
</organism>
<gene>
    <name evidence="2" type="ORF">Q4481_08825</name>
</gene>
<proteinExistence type="predicted"/>
<evidence type="ECO:0000313" key="2">
    <source>
        <dbReference type="EMBL" id="MDO6964057.1"/>
    </source>
</evidence>
<protein>
    <submittedName>
        <fullName evidence="2">Uncharacterized protein</fullName>
    </submittedName>
</protein>
<evidence type="ECO:0000256" key="1">
    <source>
        <dbReference type="SAM" id="SignalP"/>
    </source>
</evidence>
<accession>A0ABT8YKM6</accession>
<evidence type="ECO:0000313" key="3">
    <source>
        <dbReference type="Proteomes" id="UP001174932"/>
    </source>
</evidence>
<keyword evidence="3" id="KW-1185">Reference proteome</keyword>
<sequence length="427" mass="47410">MRFIGAILSLLFLTSASQAAEIIVYSGTLGDEDVVLELSLPFGSRNAVVGRFAFLKSGIDVPLRGASSEGKVTLIEEQPCKPATCLKSPDILVIDPPVAADWTVSVSGDGKTVTGKRLDRATGKRSELRAARRGNREVYAEDGAYPFYLDPWMVLNLLTSDPRVLKFSDSPYEFLKQETALVPGPEIPIGSGVYRLATDPRIDLFYPEIVRIDGVTDLEPIRRYLLQQRIQWNLYAFTCRAKVYLGFGWVDEKIDNQNGLDGGGSTTITYLTDRLMSLTEGGSYLCGMGSSYNFITNRLVDVKTGQPLVPESILKGWVARDFEGKVLTSETIKTADEIEWGPDDRLADYVISHRTKFDAATEKDCDLDALVRSNLGIYLSAGKLVFTLRDLEGYRLACTNDLLEIPLKDARPLLTEASLKYFHEFDR</sequence>
<dbReference type="EMBL" id="JAUOZU010000006">
    <property type="protein sequence ID" value="MDO6964057.1"/>
    <property type="molecule type" value="Genomic_DNA"/>
</dbReference>
<feature type="signal peptide" evidence="1">
    <location>
        <begin position="1"/>
        <end position="19"/>
    </location>
</feature>
<comment type="caution">
    <text evidence="2">The sequence shown here is derived from an EMBL/GenBank/DDBJ whole genome shotgun (WGS) entry which is preliminary data.</text>
</comment>